<organism evidence="5 6">
    <name type="scientific">Cloeon dipterum</name>
    <dbReference type="NCBI Taxonomy" id="197152"/>
    <lineage>
        <taxon>Eukaryota</taxon>
        <taxon>Metazoa</taxon>
        <taxon>Ecdysozoa</taxon>
        <taxon>Arthropoda</taxon>
        <taxon>Hexapoda</taxon>
        <taxon>Insecta</taxon>
        <taxon>Pterygota</taxon>
        <taxon>Palaeoptera</taxon>
        <taxon>Ephemeroptera</taxon>
        <taxon>Pisciforma</taxon>
        <taxon>Baetidae</taxon>
        <taxon>Cloeon</taxon>
    </lineage>
</organism>
<sequence>MMSQQDEKDSGRDSKDDEYWVHVSPYPSEGQIISPSVPYTSALNAPLACGHMIVLDGEVKQGAERFHVDLICGLSIKCDVALHVNPRFDEMRLVRNTRINERWGEEESLVPFKLPLRKGEPFYMYIFVAESKFLVAIDGRHMCTFQFRLPLSRVNAVHVEGDVKLFQLEHRQNVSEYPMPSCAIAAASLPIPTRSCPANLSSFCSHIVGPDTPFLGDIPQGLAVGHHVEVKGRVKLLPHSFSINLQKGKTVWPQPPIILHVNPRFREGHVIVRNSLLKGAWGHEEKSGGCPLKPGHSFHVVISCEPKQFNILVNGTTFATYKYRYPLEEIDTISVQGDVKITDIYIR</sequence>
<evidence type="ECO:0000313" key="5">
    <source>
        <dbReference type="EMBL" id="CAB3362621.1"/>
    </source>
</evidence>
<dbReference type="PANTHER" id="PTHR11346:SF176">
    <property type="entry name" value="32 KDA BETA-GALACTOSIDE-BINDING LECTIN LEC-3"/>
    <property type="match status" value="1"/>
</dbReference>
<dbReference type="EMBL" id="CADEPI010000009">
    <property type="protein sequence ID" value="CAB3362621.1"/>
    <property type="molecule type" value="Genomic_DNA"/>
</dbReference>
<protein>
    <recommendedName>
        <fullName evidence="3">Galectin</fullName>
    </recommendedName>
</protein>
<dbReference type="InterPro" id="IPR001079">
    <property type="entry name" value="Galectin_CRD"/>
</dbReference>
<keyword evidence="2" id="KW-0677">Repeat</keyword>
<dbReference type="PANTHER" id="PTHR11346">
    <property type="entry name" value="GALECTIN"/>
    <property type="match status" value="1"/>
</dbReference>
<dbReference type="Proteomes" id="UP000494165">
    <property type="component" value="Unassembled WGS sequence"/>
</dbReference>
<evidence type="ECO:0000256" key="3">
    <source>
        <dbReference type="RuleBase" id="RU102079"/>
    </source>
</evidence>
<dbReference type="OrthoDB" id="5795596at2759"/>
<dbReference type="InterPro" id="IPR013320">
    <property type="entry name" value="ConA-like_dom_sf"/>
</dbReference>
<dbReference type="PROSITE" id="PS51304">
    <property type="entry name" value="GALECTIN"/>
    <property type="match status" value="2"/>
</dbReference>
<dbReference type="FunFam" id="2.60.120.200:FF:000124">
    <property type="entry name" value="Galectin-4"/>
    <property type="match status" value="2"/>
</dbReference>
<dbReference type="SUPFAM" id="SSF49899">
    <property type="entry name" value="Concanavalin A-like lectins/glucanases"/>
    <property type="match status" value="2"/>
</dbReference>
<evidence type="ECO:0000256" key="2">
    <source>
        <dbReference type="ARBA" id="ARBA00022737"/>
    </source>
</evidence>
<reference evidence="5 6" key="1">
    <citation type="submission" date="2020-04" db="EMBL/GenBank/DDBJ databases">
        <authorList>
            <person name="Alioto T."/>
            <person name="Alioto T."/>
            <person name="Gomez Garrido J."/>
        </authorList>
    </citation>
    <scope>NUCLEOTIDE SEQUENCE [LARGE SCALE GENOMIC DNA]</scope>
</reference>
<dbReference type="GO" id="GO:0016936">
    <property type="term" value="F:galactoside binding"/>
    <property type="evidence" value="ECO:0007669"/>
    <property type="project" value="TreeGrafter"/>
</dbReference>
<dbReference type="GO" id="GO:0030246">
    <property type="term" value="F:carbohydrate binding"/>
    <property type="evidence" value="ECO:0007669"/>
    <property type="project" value="UniProtKB-UniRule"/>
</dbReference>
<dbReference type="SMART" id="SM00908">
    <property type="entry name" value="Gal-bind_lectin"/>
    <property type="match status" value="2"/>
</dbReference>
<proteinExistence type="predicted"/>
<evidence type="ECO:0000256" key="1">
    <source>
        <dbReference type="ARBA" id="ARBA00022734"/>
    </source>
</evidence>
<dbReference type="Pfam" id="PF00337">
    <property type="entry name" value="Gal-bind_lectin"/>
    <property type="match status" value="2"/>
</dbReference>
<feature type="domain" description="Galectin" evidence="4">
    <location>
        <begin position="214"/>
        <end position="347"/>
    </location>
</feature>
<accession>A0A8S1C3E7</accession>
<gene>
    <name evidence="5" type="ORF">CLODIP_2_CD14289</name>
</gene>
<dbReference type="Gene3D" id="2.60.120.200">
    <property type="match status" value="2"/>
</dbReference>
<dbReference type="InterPro" id="IPR044156">
    <property type="entry name" value="Galectin-like"/>
</dbReference>
<feature type="domain" description="Galectin" evidence="4">
    <location>
        <begin position="39"/>
        <end position="171"/>
    </location>
</feature>
<name>A0A8S1C3E7_9INSE</name>
<keyword evidence="1 3" id="KW-0430">Lectin</keyword>
<comment type="caution">
    <text evidence="5">The sequence shown here is derived from an EMBL/GenBank/DDBJ whole genome shotgun (WGS) entry which is preliminary data.</text>
</comment>
<dbReference type="SMART" id="SM00276">
    <property type="entry name" value="GLECT"/>
    <property type="match status" value="2"/>
</dbReference>
<evidence type="ECO:0000259" key="4">
    <source>
        <dbReference type="PROSITE" id="PS51304"/>
    </source>
</evidence>
<dbReference type="AlphaFoldDB" id="A0A8S1C3E7"/>
<dbReference type="CDD" id="cd00070">
    <property type="entry name" value="GLECT"/>
    <property type="match status" value="2"/>
</dbReference>
<evidence type="ECO:0000313" key="6">
    <source>
        <dbReference type="Proteomes" id="UP000494165"/>
    </source>
</evidence>
<keyword evidence="6" id="KW-1185">Reference proteome</keyword>